<keyword evidence="2 5" id="KW-0378">Hydrolase</keyword>
<evidence type="ECO:0000256" key="2">
    <source>
        <dbReference type="ARBA" id="ARBA00022801"/>
    </source>
</evidence>
<comment type="similarity">
    <text evidence="5">Belongs to the phospholipase D family.</text>
</comment>
<dbReference type="GO" id="GO:0004630">
    <property type="term" value="F:phospholipase D activity"/>
    <property type="evidence" value="ECO:0007669"/>
    <property type="project" value="UniProtKB-UniRule"/>
</dbReference>
<keyword evidence="1" id="KW-0677">Repeat</keyword>
<evidence type="ECO:0000313" key="9">
    <source>
        <dbReference type="Proteomes" id="UP000325902"/>
    </source>
</evidence>
<dbReference type="Proteomes" id="UP000325902">
    <property type="component" value="Unassembled WGS sequence"/>
</dbReference>
<proteinExistence type="inferred from homology"/>
<name>A0A5N5D4W5_9PEZI</name>
<gene>
    <name evidence="8" type="primary">pld1_1</name>
    <name evidence="8" type="ORF">DBV05_g8699</name>
</gene>
<keyword evidence="4" id="KW-0443">Lipid metabolism</keyword>
<evidence type="ECO:0000256" key="6">
    <source>
        <dbReference type="SAM" id="MobiDB-lite"/>
    </source>
</evidence>
<evidence type="ECO:0000256" key="3">
    <source>
        <dbReference type="ARBA" id="ARBA00022963"/>
    </source>
</evidence>
<evidence type="ECO:0000256" key="5">
    <source>
        <dbReference type="PIRNR" id="PIRNR009376"/>
    </source>
</evidence>
<feature type="region of interest" description="Disordered" evidence="6">
    <location>
        <begin position="515"/>
        <end position="543"/>
    </location>
</feature>
<feature type="region of interest" description="Disordered" evidence="6">
    <location>
        <begin position="36"/>
        <end position="55"/>
    </location>
</feature>
<dbReference type="EC" id="3.1.4.4" evidence="5"/>
<sequence>MSNDHDDNLAYGDYHGDESGERGLIGDFGRRFLGERAEAEPSVSSAPPQPAVNHDITSAHRRPLHHPFSPHSAQPQGEPTHYEPYSTQKPPPMASFFNKVGELFTGHEEEAPTTHEQVSTAAAETAQEGAQKYADHRFLSFAPQRHDNNVKWFVDGCGYMWAVSEALERAKESIWILDWWLSPELYLRRPPAKNQMYRLDRMLQAAAERGVKVNVIVYKEVEQALTRKYLSPWLPGYLHSLFPDSTDPITRALARVGLDVIFKSLDYAEATDPLIAPPVTVSSKHTKHHLEGLHPNIAVQRHPDHYVDHNTLTQDLIDEFKGFTLSAKSISTAPWDAFKAIYGSNQDTVLFWAHHEKLCLIDGEIAFMGGLDLCYGRWDTNQHEIADVHPGDLNKIVWPGQDYNNARIMDFQDVENWQNNKLSREQSSRMGWSDVALSLNGPVVADLQEHFTQRWNYIFHEKYKIKNDGRFERLSVKKPAPKQQDDDLAYGEEDSGYGFRKTLTSLSHHAHHQFQRAEHHFGYGQQEQQPESEIHEGSNDRAGTGAAAIQLTRSCAEWSHGCKVEHSIQNAYIETIKNSKHFIYIENQFFITATCEDQKPIKNMIGAAIVERVLRAHKNGEKWRAIVMIPAVPAFPGDLKSDEALSTRAIMEFQYKSINRGKGKSIYETIAAEGINPMEYIRFYNLRNYDRLNISGSLEKAEENAGVSYEEAREEHDRKYGGRYQEREGEDDGYPRGDDEEDRYREYQQGARDISRDRGLGSGKWDSVSECYMLGGEDIRNVPWSGSTPEIDAFVTEELYIHSKLLIADDRIVICGSANLNDRSQLGFHDSEIAVVIEDPTPCDSLMDGQEWRASKFAASLRRQITRKHLGLLPWQDYTRPDENFRPIGVPNRYDWGSREDELVVDPISDDFLNLWNTTAKTNTDAFAEVFHAVPYDGVRTWDQYDDYYERYFKDDEEEKEKKDEEAKEDGGHEGKPRRYKRGHVISENFAPGEEGARQVKEILSRVRGMLVEMPLLFLKDEDVAKNGVQLNAFTEEVYT</sequence>
<evidence type="ECO:0000259" key="7">
    <source>
        <dbReference type="PROSITE" id="PS50035"/>
    </source>
</evidence>
<dbReference type="PIRSF" id="PIRSF009376">
    <property type="entry name" value="Phospholipase_D_euk"/>
    <property type="match status" value="1"/>
</dbReference>
<dbReference type="CDD" id="cd09141">
    <property type="entry name" value="PLDc_vPLD1_2_yPLD_like_2"/>
    <property type="match status" value="1"/>
</dbReference>
<dbReference type="InterPro" id="IPR015679">
    <property type="entry name" value="PLipase_D_fam"/>
</dbReference>
<feature type="compositionally biased region" description="Basic and acidic residues" evidence="6">
    <location>
        <begin position="1"/>
        <end position="21"/>
    </location>
</feature>
<evidence type="ECO:0000256" key="1">
    <source>
        <dbReference type="ARBA" id="ARBA00022737"/>
    </source>
</evidence>
<dbReference type="Pfam" id="PF00614">
    <property type="entry name" value="PLDc"/>
    <property type="match status" value="2"/>
</dbReference>
<feature type="region of interest" description="Disordered" evidence="6">
    <location>
        <begin position="956"/>
        <end position="987"/>
    </location>
</feature>
<feature type="compositionally biased region" description="Basic and acidic residues" evidence="6">
    <location>
        <begin position="710"/>
        <end position="744"/>
    </location>
</feature>
<feature type="domain" description="PLD phosphodiesterase" evidence="7">
    <location>
        <begin position="350"/>
        <end position="377"/>
    </location>
</feature>
<comment type="caution">
    <text evidence="8">The sequence shown here is derived from an EMBL/GenBank/DDBJ whole genome shotgun (WGS) entry which is preliminary data.</text>
</comment>
<dbReference type="Gene3D" id="3.30.870.10">
    <property type="entry name" value="Endonuclease Chain A"/>
    <property type="match status" value="3"/>
</dbReference>
<dbReference type="SUPFAM" id="SSF56024">
    <property type="entry name" value="Phospholipase D/nuclease"/>
    <property type="match status" value="2"/>
</dbReference>
<dbReference type="GO" id="GO:0009395">
    <property type="term" value="P:phospholipid catabolic process"/>
    <property type="evidence" value="ECO:0007669"/>
    <property type="project" value="TreeGrafter"/>
</dbReference>
<accession>A0A5N5D4W5</accession>
<dbReference type="PROSITE" id="PS50035">
    <property type="entry name" value="PLD"/>
    <property type="match status" value="2"/>
</dbReference>
<keyword evidence="9" id="KW-1185">Reference proteome</keyword>
<dbReference type="OrthoDB" id="14911at2759"/>
<dbReference type="GO" id="GO:0035556">
    <property type="term" value="P:intracellular signal transduction"/>
    <property type="evidence" value="ECO:0007669"/>
    <property type="project" value="InterPro"/>
</dbReference>
<dbReference type="SMART" id="SM00155">
    <property type="entry name" value="PLDc"/>
    <property type="match status" value="2"/>
</dbReference>
<protein>
    <recommendedName>
        <fullName evidence="5">Phospholipase</fullName>
        <ecNumber evidence="5">3.1.4.4</ecNumber>
    </recommendedName>
</protein>
<feature type="compositionally biased region" description="Basic and acidic residues" evidence="6">
    <location>
        <begin position="956"/>
        <end position="977"/>
    </location>
</feature>
<dbReference type="PANTHER" id="PTHR18896:SF186">
    <property type="entry name" value="PHOSPHOLIPASE D"/>
    <property type="match status" value="1"/>
</dbReference>
<comment type="catalytic activity">
    <reaction evidence="5">
        <text>a 1,2-diacyl-sn-glycero-3-phosphocholine + H2O = a 1,2-diacyl-sn-glycero-3-phosphate + choline + H(+)</text>
        <dbReference type="Rhea" id="RHEA:14445"/>
        <dbReference type="ChEBI" id="CHEBI:15354"/>
        <dbReference type="ChEBI" id="CHEBI:15377"/>
        <dbReference type="ChEBI" id="CHEBI:15378"/>
        <dbReference type="ChEBI" id="CHEBI:57643"/>
        <dbReference type="ChEBI" id="CHEBI:58608"/>
        <dbReference type="EC" id="3.1.4.4"/>
    </reaction>
</comment>
<dbReference type="AlphaFoldDB" id="A0A5N5D4W5"/>
<feature type="region of interest" description="Disordered" evidence="6">
    <location>
        <begin position="703"/>
        <end position="744"/>
    </location>
</feature>
<feature type="region of interest" description="Disordered" evidence="6">
    <location>
        <begin position="61"/>
        <end position="87"/>
    </location>
</feature>
<dbReference type="InterPro" id="IPR016555">
    <property type="entry name" value="PLipase_D_euk"/>
</dbReference>
<feature type="domain" description="PLD phosphodiesterase" evidence="7">
    <location>
        <begin position="797"/>
        <end position="824"/>
    </location>
</feature>
<dbReference type="EMBL" id="VCHE01000074">
    <property type="protein sequence ID" value="KAB2572607.1"/>
    <property type="molecule type" value="Genomic_DNA"/>
</dbReference>
<reference evidence="8 9" key="1">
    <citation type="journal article" date="2019" name="Sci. Rep.">
        <title>A multi-omics analysis of the grapevine pathogen Lasiodiplodia theobromae reveals that temperature affects the expression of virulence- and pathogenicity-related genes.</title>
        <authorList>
            <person name="Felix C."/>
            <person name="Meneses R."/>
            <person name="Goncalves M.F.M."/>
            <person name="Tilleman L."/>
            <person name="Duarte A.S."/>
            <person name="Jorrin-Novo J.V."/>
            <person name="Van de Peer Y."/>
            <person name="Deforce D."/>
            <person name="Van Nieuwerburgh F."/>
            <person name="Esteves A.C."/>
            <person name="Alves A."/>
        </authorList>
    </citation>
    <scope>NUCLEOTIDE SEQUENCE [LARGE SCALE GENOMIC DNA]</scope>
    <source>
        <strain evidence="8 9">LA-SOL3</strain>
    </source>
</reference>
<dbReference type="InterPro" id="IPR001736">
    <property type="entry name" value="PLipase_D/transphosphatidylase"/>
</dbReference>
<evidence type="ECO:0000313" key="8">
    <source>
        <dbReference type="EMBL" id="KAB2572607.1"/>
    </source>
</evidence>
<dbReference type="GO" id="GO:0006654">
    <property type="term" value="P:phosphatidic acid biosynthetic process"/>
    <property type="evidence" value="ECO:0007669"/>
    <property type="project" value="InterPro"/>
</dbReference>
<dbReference type="PANTHER" id="PTHR18896">
    <property type="entry name" value="PHOSPHOLIPASE D"/>
    <property type="match status" value="1"/>
</dbReference>
<keyword evidence="3 5" id="KW-0442">Lipid degradation</keyword>
<feature type="region of interest" description="Disordered" evidence="6">
    <location>
        <begin position="1"/>
        <end position="27"/>
    </location>
</feature>
<organism evidence="8 9">
    <name type="scientific">Lasiodiplodia theobromae</name>
    <dbReference type="NCBI Taxonomy" id="45133"/>
    <lineage>
        <taxon>Eukaryota</taxon>
        <taxon>Fungi</taxon>
        <taxon>Dikarya</taxon>
        <taxon>Ascomycota</taxon>
        <taxon>Pezizomycotina</taxon>
        <taxon>Dothideomycetes</taxon>
        <taxon>Dothideomycetes incertae sedis</taxon>
        <taxon>Botryosphaeriales</taxon>
        <taxon>Botryosphaeriaceae</taxon>
        <taxon>Lasiodiplodia</taxon>
    </lineage>
</organism>
<evidence type="ECO:0000256" key="4">
    <source>
        <dbReference type="ARBA" id="ARBA00023098"/>
    </source>
</evidence>